<evidence type="ECO:0000259" key="1">
    <source>
        <dbReference type="Pfam" id="PF01261"/>
    </source>
</evidence>
<evidence type="ECO:0000313" key="3">
    <source>
        <dbReference type="Proteomes" id="UP000313066"/>
    </source>
</evidence>
<accession>A0A5N6BQZ9</accession>
<name>A0A5N6BQZ9_9ACTN</name>
<gene>
    <name evidence="2" type="ORF">FH610_023080</name>
</gene>
<dbReference type="Pfam" id="PF01261">
    <property type="entry name" value="AP_endonuc_2"/>
    <property type="match status" value="1"/>
</dbReference>
<dbReference type="InterPro" id="IPR050312">
    <property type="entry name" value="IolE/XylAMocC-like"/>
</dbReference>
<protein>
    <submittedName>
        <fullName evidence="2">TIM barrel protein</fullName>
    </submittedName>
</protein>
<dbReference type="PANTHER" id="PTHR12110">
    <property type="entry name" value="HYDROXYPYRUVATE ISOMERASE"/>
    <property type="match status" value="1"/>
</dbReference>
<dbReference type="Proteomes" id="UP000313066">
    <property type="component" value="Unassembled WGS sequence"/>
</dbReference>
<dbReference type="EMBL" id="VDMA02000012">
    <property type="protein sequence ID" value="KAB8182868.1"/>
    <property type="molecule type" value="Genomic_DNA"/>
</dbReference>
<reference evidence="2 3" key="1">
    <citation type="submission" date="2019-10" db="EMBL/GenBank/DDBJ databases">
        <title>Nonomuraea sp. nov., isolated from Phyllanthus amarus.</title>
        <authorList>
            <person name="Klykleung N."/>
            <person name="Tanasupawat S."/>
        </authorList>
    </citation>
    <scope>NUCLEOTIDE SEQUENCE [LARGE SCALE GENOMIC DNA]</scope>
    <source>
        <strain evidence="2 3">CR1-09</strain>
    </source>
</reference>
<dbReference type="PANTHER" id="PTHR12110:SF41">
    <property type="entry name" value="INOSOSE DEHYDRATASE"/>
    <property type="match status" value="1"/>
</dbReference>
<keyword evidence="3" id="KW-1185">Reference proteome</keyword>
<dbReference type="InterPro" id="IPR036237">
    <property type="entry name" value="Xyl_isomerase-like_sf"/>
</dbReference>
<proteinExistence type="predicted"/>
<dbReference type="Gene3D" id="3.20.20.150">
    <property type="entry name" value="Divalent-metal-dependent TIM barrel enzymes"/>
    <property type="match status" value="1"/>
</dbReference>
<dbReference type="RefSeq" id="WP_139576711.1">
    <property type="nucleotide sequence ID" value="NZ_VDMA02000012.1"/>
</dbReference>
<dbReference type="InterPro" id="IPR013022">
    <property type="entry name" value="Xyl_isomerase-like_TIM-brl"/>
</dbReference>
<sequence length="287" mass="31471">MKLAVIGDELAQDCRVVAETTAELGFDAVEIRSMEGTPPHLLTDDQLVRARAILDEHGLANAGFAPPAFKVALPETDDDLRAAADLLVDGCRRAVLLGAPHVRIFSFYRDGDPDPVRAARVAARVLDGLRLPVPLVVENGTRTNTPTLRHVMTFLDALGRDDVGVLWDPGNSVFSGWDPVPFPGDYEVGRERIRHVHVKDPDGTRGYVRLGDGDLDWPVILRRLADDGYTGFVSLETHWRQGRQLTAAERDDPWGEEFSRGAYVASVACMRRLRGWLDDLATAGAGS</sequence>
<dbReference type="AlphaFoldDB" id="A0A5N6BQZ9"/>
<comment type="caution">
    <text evidence="2">The sequence shown here is derived from an EMBL/GenBank/DDBJ whole genome shotgun (WGS) entry which is preliminary data.</text>
</comment>
<evidence type="ECO:0000313" key="2">
    <source>
        <dbReference type="EMBL" id="KAB8182868.1"/>
    </source>
</evidence>
<dbReference type="SUPFAM" id="SSF51658">
    <property type="entry name" value="Xylose isomerase-like"/>
    <property type="match status" value="1"/>
</dbReference>
<organism evidence="2 3">
    <name type="scientific">Microbispora catharanthi</name>
    <dbReference type="NCBI Taxonomy" id="1712871"/>
    <lineage>
        <taxon>Bacteria</taxon>
        <taxon>Bacillati</taxon>
        <taxon>Actinomycetota</taxon>
        <taxon>Actinomycetes</taxon>
        <taxon>Streptosporangiales</taxon>
        <taxon>Streptosporangiaceae</taxon>
        <taxon>Microbispora</taxon>
    </lineage>
</organism>
<feature type="domain" description="Xylose isomerase-like TIM barrel" evidence="1">
    <location>
        <begin position="21"/>
        <end position="256"/>
    </location>
</feature>